<dbReference type="Pfam" id="PF00122">
    <property type="entry name" value="E1-E2_ATPase"/>
    <property type="match status" value="1"/>
</dbReference>
<dbReference type="eggNOG" id="arCOG01576">
    <property type="taxonomic scope" value="Archaea"/>
</dbReference>
<dbReference type="PRINTS" id="PR00119">
    <property type="entry name" value="CATATPASE"/>
</dbReference>
<feature type="transmembrane region" description="Helical" evidence="11">
    <location>
        <begin position="866"/>
        <end position="885"/>
    </location>
</feature>
<feature type="domain" description="HMA" evidence="12">
    <location>
        <begin position="78"/>
        <end position="144"/>
    </location>
</feature>
<dbReference type="HOGENOM" id="CLU_001771_0_3_2"/>
<keyword evidence="7" id="KW-1278">Translocase</keyword>
<dbReference type="InterPro" id="IPR036163">
    <property type="entry name" value="HMA_dom_sf"/>
</dbReference>
<feature type="transmembrane region" description="Helical" evidence="11">
    <location>
        <begin position="208"/>
        <end position="226"/>
    </location>
</feature>
<dbReference type="RefSeq" id="WP_049952909.1">
    <property type="nucleotide sequence ID" value="NZ_CP007055.1"/>
</dbReference>
<protein>
    <submittedName>
        <fullName evidence="13">Heavy-metal transporting CPx-type ATPase</fullName>
    </submittedName>
</protein>
<dbReference type="InterPro" id="IPR006121">
    <property type="entry name" value="HMA_dom"/>
</dbReference>
<feature type="transmembrane region" description="Helical" evidence="11">
    <location>
        <begin position="472"/>
        <end position="495"/>
    </location>
</feature>
<evidence type="ECO:0000256" key="7">
    <source>
        <dbReference type="ARBA" id="ARBA00022967"/>
    </source>
</evidence>
<keyword evidence="14" id="KW-1185">Reference proteome</keyword>
<keyword evidence="5" id="KW-0547">Nucleotide-binding</keyword>
<dbReference type="AlphaFoldDB" id="W0JR66"/>
<evidence type="ECO:0000259" key="12">
    <source>
        <dbReference type="PROSITE" id="PS50846"/>
    </source>
</evidence>
<evidence type="ECO:0000256" key="10">
    <source>
        <dbReference type="SAM" id="MobiDB-lite"/>
    </source>
</evidence>
<dbReference type="CDD" id="cd00371">
    <property type="entry name" value="HMA"/>
    <property type="match status" value="1"/>
</dbReference>
<dbReference type="EMBL" id="CP007055">
    <property type="protein sequence ID" value="AHF99664.1"/>
    <property type="molecule type" value="Genomic_DNA"/>
</dbReference>
<dbReference type="GO" id="GO:0012505">
    <property type="term" value="C:endomembrane system"/>
    <property type="evidence" value="ECO:0007669"/>
    <property type="project" value="UniProtKB-SubCell"/>
</dbReference>
<dbReference type="InterPro" id="IPR023299">
    <property type="entry name" value="ATPase_P-typ_cyto_dom_N"/>
</dbReference>
<evidence type="ECO:0000256" key="8">
    <source>
        <dbReference type="ARBA" id="ARBA00022989"/>
    </source>
</evidence>
<evidence type="ECO:0000256" key="1">
    <source>
        <dbReference type="ARBA" id="ARBA00004127"/>
    </source>
</evidence>
<keyword evidence="4" id="KW-0479">Metal-binding</keyword>
<evidence type="ECO:0000256" key="2">
    <source>
        <dbReference type="ARBA" id="ARBA00006024"/>
    </source>
</evidence>
<evidence type="ECO:0000256" key="4">
    <source>
        <dbReference type="ARBA" id="ARBA00022723"/>
    </source>
</evidence>
<dbReference type="InterPro" id="IPR036412">
    <property type="entry name" value="HAD-like_sf"/>
</dbReference>
<dbReference type="STRING" id="797299.HALLA_13615"/>
<feature type="transmembrane region" description="Helical" evidence="11">
    <location>
        <begin position="438"/>
        <end position="460"/>
    </location>
</feature>
<dbReference type="PROSITE" id="PS01229">
    <property type="entry name" value="COF_2"/>
    <property type="match status" value="1"/>
</dbReference>
<dbReference type="GO" id="GO:0005524">
    <property type="term" value="F:ATP binding"/>
    <property type="evidence" value="ECO:0007669"/>
    <property type="project" value="UniProtKB-KW"/>
</dbReference>
<dbReference type="PROSITE" id="PS50846">
    <property type="entry name" value="HMA_2"/>
    <property type="match status" value="1"/>
</dbReference>
<dbReference type="Proteomes" id="UP000019024">
    <property type="component" value="Chromosome"/>
</dbReference>
<dbReference type="Gene3D" id="3.30.70.100">
    <property type="match status" value="1"/>
</dbReference>
<dbReference type="PANTHER" id="PTHR43520:SF8">
    <property type="entry name" value="P-TYPE CU(+) TRANSPORTER"/>
    <property type="match status" value="1"/>
</dbReference>
<dbReference type="InterPro" id="IPR023298">
    <property type="entry name" value="ATPase_P-typ_TM_dom_sf"/>
</dbReference>
<dbReference type="SUPFAM" id="SSF55008">
    <property type="entry name" value="HMA, heavy metal-associated domain"/>
    <property type="match status" value="1"/>
</dbReference>
<feature type="compositionally biased region" description="Basic and acidic residues" evidence="10">
    <location>
        <begin position="608"/>
        <end position="625"/>
    </location>
</feature>
<dbReference type="GO" id="GO:0016887">
    <property type="term" value="F:ATP hydrolysis activity"/>
    <property type="evidence" value="ECO:0007669"/>
    <property type="project" value="InterPro"/>
</dbReference>
<dbReference type="SFLD" id="SFLDS00003">
    <property type="entry name" value="Haloacid_Dehalogenase"/>
    <property type="match status" value="1"/>
</dbReference>
<proteinExistence type="inferred from homology"/>
<dbReference type="PRINTS" id="PR00120">
    <property type="entry name" value="HATPASE"/>
</dbReference>
<dbReference type="InterPro" id="IPR008250">
    <property type="entry name" value="ATPase_P-typ_transduc_dom_A_sf"/>
</dbReference>
<evidence type="ECO:0000256" key="6">
    <source>
        <dbReference type="ARBA" id="ARBA00022840"/>
    </source>
</evidence>
<dbReference type="GO" id="GO:0016020">
    <property type="term" value="C:membrane"/>
    <property type="evidence" value="ECO:0007669"/>
    <property type="project" value="InterPro"/>
</dbReference>
<dbReference type="InterPro" id="IPR027256">
    <property type="entry name" value="P-typ_ATPase_IB"/>
</dbReference>
<dbReference type="SFLD" id="SFLDG00002">
    <property type="entry name" value="C1.7:_P-type_atpase_like"/>
    <property type="match status" value="1"/>
</dbReference>
<evidence type="ECO:0000256" key="3">
    <source>
        <dbReference type="ARBA" id="ARBA00022692"/>
    </source>
</evidence>
<sequence length="913" mass="95832">MTDTETTADGCTLCELPTEGVDVSDGDGNEFCCVGCRDVYEALGDVEDIEAEDVRERRAESDGDDALEAGRDVPDDHEATYLEVDGMHCATCEAFIESAAERTDGVSNASSSYVTDTVRIDHDPETVSEAELRDSISGLGYSAYSRDDAFSRRQADNWAIGRVIVGVLMGMMVMLQYVVLIYPVYFGGLFYDEGTMTFIEDALAHESAAVFYLVIAALTTIILLVTGKPILQGAYVSAKTRRPNMDLLVAIAALSAYVYSTLAVITGGQHIYYDVTVAIIVIVSAGGYYESSIKRKATERLSDLTAVQVDQARRVRRGADASASTSASGTEDGLVSEDVPLEDLESGDHVLVRTGERIPIDGEVVDGDASVDEAVVTGESLPVRKTLGDDVVGGSMVADGALTVRVGPDATSSLDRITELVWDLQSGTHGIQKLADKLATIFVPVVLALAVVVTAVRLVLGAGVTDALLDGLTVLIVSCPCALGLATPLAVAAGIRDALENSIVVFDDSVFERIRNAETIVFDKTGTLTTGEMSVVETISNASTDDKGLDASTDDSSLDSSLLEKAAALESQSAHPIGRAIATAWDRPERITDGGTSQEQAEVPDDGNDGRELTAYEREQRRTVDDLSDPQGDASADSPGDEPIDSQGNESGGSLAGDPASAGSISDSVESFESHRNGVSGVVDGEEVVVGHPDLFAARGWTVPETIAEQIASARETGRVPVAVGRDGAAEGAIVVGDELREEWDETLTAISEADIDIVVLTGDDARAADRFREEDAIDRVFAGVPPEGKAETVERLKQTGETVMVGDGTNDAPALAAADLGISLGGGTAMAADAADVALVDDDLSSVETVFELARATDRRVKTNIGWAFCYNGVAIPLAVAGVLNPLFAAVAMGASSLLVVTNSARSLLEEE</sequence>
<keyword evidence="8 11" id="KW-1133">Transmembrane helix</keyword>
<feature type="transmembrane region" description="Helical" evidence="11">
    <location>
        <begin position="271"/>
        <end position="289"/>
    </location>
</feature>
<dbReference type="Pfam" id="PF00702">
    <property type="entry name" value="Hydrolase"/>
    <property type="match status" value="1"/>
</dbReference>
<dbReference type="Gene3D" id="3.40.50.1000">
    <property type="entry name" value="HAD superfamily/HAD-like"/>
    <property type="match status" value="2"/>
</dbReference>
<dbReference type="InterPro" id="IPR059000">
    <property type="entry name" value="ATPase_P-type_domA"/>
</dbReference>
<dbReference type="PATRIC" id="fig|797299.3.peg.1732"/>
<dbReference type="Gene3D" id="2.70.150.10">
    <property type="entry name" value="Calcium-transporting ATPase, cytoplasmic transduction domain A"/>
    <property type="match status" value="1"/>
</dbReference>
<dbReference type="GO" id="GO:0043682">
    <property type="term" value="F:P-type divalent copper transporter activity"/>
    <property type="evidence" value="ECO:0007669"/>
    <property type="project" value="TreeGrafter"/>
</dbReference>
<gene>
    <name evidence="13" type="ORF">HALLA_13615</name>
</gene>
<comment type="similarity">
    <text evidence="2">Belongs to the cation transport ATPase (P-type) (TC 3.A.3) family. Type IB subfamily.</text>
</comment>
<keyword evidence="3 11" id="KW-0812">Transmembrane</keyword>
<feature type="region of interest" description="Disordered" evidence="10">
    <location>
        <begin position="580"/>
        <end position="673"/>
    </location>
</feature>
<dbReference type="InterPro" id="IPR023214">
    <property type="entry name" value="HAD_sf"/>
</dbReference>
<dbReference type="GeneID" id="25145471"/>
<feature type="region of interest" description="Disordered" evidence="10">
    <location>
        <begin position="317"/>
        <end position="338"/>
    </location>
</feature>
<feature type="compositionally biased region" description="Low complexity" evidence="10">
    <location>
        <begin position="320"/>
        <end position="330"/>
    </location>
</feature>
<evidence type="ECO:0000256" key="5">
    <source>
        <dbReference type="ARBA" id="ARBA00022741"/>
    </source>
</evidence>
<accession>W0JR66</accession>
<dbReference type="KEGG" id="hlr:HALLA_13615"/>
<dbReference type="PANTHER" id="PTHR43520">
    <property type="entry name" value="ATP7, ISOFORM B"/>
    <property type="match status" value="1"/>
</dbReference>
<dbReference type="SUPFAM" id="SSF81653">
    <property type="entry name" value="Calcium ATPase, transduction domain A"/>
    <property type="match status" value="1"/>
</dbReference>
<dbReference type="Gene3D" id="3.40.1110.10">
    <property type="entry name" value="Calcium-transporting ATPase, cytoplasmic domain N"/>
    <property type="match status" value="2"/>
</dbReference>
<evidence type="ECO:0000256" key="11">
    <source>
        <dbReference type="SAM" id="Phobius"/>
    </source>
</evidence>
<feature type="transmembrane region" description="Helical" evidence="11">
    <location>
        <begin position="163"/>
        <end position="188"/>
    </location>
</feature>
<feature type="transmembrane region" description="Helical" evidence="11">
    <location>
        <begin position="247"/>
        <end position="265"/>
    </location>
</feature>
<evidence type="ECO:0000313" key="13">
    <source>
        <dbReference type="EMBL" id="AHF99664.1"/>
    </source>
</evidence>
<name>W0JR66_9EURY</name>
<dbReference type="InterPro" id="IPR044492">
    <property type="entry name" value="P_typ_ATPase_HD_dom"/>
</dbReference>
<feature type="region of interest" description="Disordered" evidence="10">
    <location>
        <begin position="53"/>
        <end position="72"/>
    </location>
</feature>
<reference evidence="13 14" key="1">
    <citation type="submission" date="2014-01" db="EMBL/GenBank/DDBJ databases">
        <authorList>
            <consortium name="DOE Joint Genome Institute"/>
            <person name="Anderson I."/>
            <person name="Huntemann M."/>
            <person name="Han J."/>
            <person name="Chen A."/>
            <person name="Kyrpides N."/>
            <person name="Mavromatis K."/>
            <person name="Markowitz V."/>
            <person name="Palaniappan K."/>
            <person name="Ivanova N."/>
            <person name="Schaumberg A."/>
            <person name="Pati A."/>
            <person name="Liolios K."/>
            <person name="Nordberg H.P."/>
            <person name="Cantor M.N."/>
            <person name="Hua S.X."/>
            <person name="Woyke T."/>
        </authorList>
    </citation>
    <scope>NUCLEOTIDE SEQUENCE [LARGE SCALE GENOMIC DNA]</scope>
    <source>
        <strain evidence="13 14">XH-48</strain>
    </source>
</reference>
<keyword evidence="9 11" id="KW-0472">Membrane</keyword>
<dbReference type="GO" id="GO:0055070">
    <property type="term" value="P:copper ion homeostasis"/>
    <property type="evidence" value="ECO:0007669"/>
    <property type="project" value="TreeGrafter"/>
</dbReference>
<organism evidence="13 14">
    <name type="scientific">Halostagnicola larsenii XH-48</name>
    <dbReference type="NCBI Taxonomy" id="797299"/>
    <lineage>
        <taxon>Archaea</taxon>
        <taxon>Methanobacteriati</taxon>
        <taxon>Methanobacteriota</taxon>
        <taxon>Stenosarchaea group</taxon>
        <taxon>Halobacteria</taxon>
        <taxon>Halobacteriales</taxon>
        <taxon>Natrialbaceae</taxon>
        <taxon>Halostagnicola</taxon>
    </lineage>
</organism>
<dbReference type="SFLD" id="SFLDF00027">
    <property type="entry name" value="p-type_atpase"/>
    <property type="match status" value="1"/>
</dbReference>
<dbReference type="Pfam" id="PF00403">
    <property type="entry name" value="HMA"/>
    <property type="match status" value="1"/>
</dbReference>
<dbReference type="NCBIfam" id="TIGR01494">
    <property type="entry name" value="ATPase_P-type"/>
    <property type="match status" value="2"/>
</dbReference>
<dbReference type="SUPFAM" id="SSF56784">
    <property type="entry name" value="HAD-like"/>
    <property type="match status" value="1"/>
</dbReference>
<dbReference type="SUPFAM" id="SSF81665">
    <property type="entry name" value="Calcium ATPase, transmembrane domain M"/>
    <property type="match status" value="1"/>
</dbReference>
<dbReference type="PROSITE" id="PS00154">
    <property type="entry name" value="ATPASE_E1_E2"/>
    <property type="match status" value="1"/>
</dbReference>
<dbReference type="SUPFAM" id="SSF81660">
    <property type="entry name" value="Metal cation-transporting ATPase, ATP-binding domain N"/>
    <property type="match status" value="1"/>
</dbReference>
<dbReference type="GO" id="GO:0005507">
    <property type="term" value="F:copper ion binding"/>
    <property type="evidence" value="ECO:0007669"/>
    <property type="project" value="TreeGrafter"/>
</dbReference>
<evidence type="ECO:0000256" key="9">
    <source>
        <dbReference type="ARBA" id="ARBA00023136"/>
    </source>
</evidence>
<dbReference type="OrthoDB" id="8588at2157"/>
<dbReference type="InterPro" id="IPR001757">
    <property type="entry name" value="P_typ_ATPase"/>
</dbReference>
<evidence type="ECO:0000313" key="14">
    <source>
        <dbReference type="Proteomes" id="UP000019024"/>
    </source>
</evidence>
<keyword evidence="6" id="KW-0067">ATP-binding</keyword>
<comment type="subcellular location">
    <subcellularLocation>
        <location evidence="1">Endomembrane system</location>
        <topology evidence="1">Multi-pass membrane protein</topology>
    </subcellularLocation>
</comment>
<dbReference type="NCBIfam" id="TIGR01525">
    <property type="entry name" value="ATPase-IB_hvy"/>
    <property type="match status" value="1"/>
</dbReference>
<dbReference type="InterPro" id="IPR018303">
    <property type="entry name" value="ATPase_P-typ_P_site"/>
</dbReference>